<feature type="transmembrane region" description="Helical" evidence="10">
    <location>
        <begin position="6"/>
        <end position="27"/>
    </location>
</feature>
<feature type="transmembrane region" description="Helical" evidence="10">
    <location>
        <begin position="125"/>
        <end position="146"/>
    </location>
</feature>
<dbReference type="InterPro" id="IPR004772">
    <property type="entry name" value="TrkH"/>
</dbReference>
<dbReference type="Pfam" id="PF02386">
    <property type="entry name" value="TrkH"/>
    <property type="match status" value="1"/>
</dbReference>
<evidence type="ECO:0000313" key="12">
    <source>
        <dbReference type="Proteomes" id="UP000192569"/>
    </source>
</evidence>
<evidence type="ECO:0000256" key="5">
    <source>
        <dbReference type="ARBA" id="ARBA00022692"/>
    </source>
</evidence>
<dbReference type="GO" id="GO:0005886">
    <property type="term" value="C:plasma membrane"/>
    <property type="evidence" value="ECO:0007669"/>
    <property type="project" value="UniProtKB-SubCell"/>
</dbReference>
<accession>A0A1W1W0C8</accession>
<reference evidence="11 12" key="1">
    <citation type="submission" date="2017-04" db="EMBL/GenBank/DDBJ databases">
        <authorList>
            <person name="Afonso C.L."/>
            <person name="Miller P.J."/>
            <person name="Scott M.A."/>
            <person name="Spackman E."/>
            <person name="Goraichik I."/>
            <person name="Dimitrov K.M."/>
            <person name="Suarez D.L."/>
            <person name="Swayne D.E."/>
        </authorList>
    </citation>
    <scope>NUCLEOTIDE SEQUENCE [LARGE SCALE GENOMIC DNA]</scope>
    <source>
        <strain evidence="11 12">ToBE</strain>
    </source>
</reference>
<keyword evidence="8" id="KW-0406">Ion transport</keyword>
<feature type="transmembrane region" description="Helical" evidence="10">
    <location>
        <begin position="349"/>
        <end position="369"/>
    </location>
</feature>
<keyword evidence="4" id="KW-0633">Potassium transport</keyword>
<dbReference type="RefSeq" id="WP_084666345.1">
    <property type="nucleotide sequence ID" value="NZ_LT838272.1"/>
</dbReference>
<keyword evidence="3" id="KW-1003">Cell membrane</keyword>
<evidence type="ECO:0000256" key="3">
    <source>
        <dbReference type="ARBA" id="ARBA00022475"/>
    </source>
</evidence>
<proteinExistence type="predicted"/>
<dbReference type="InterPro" id="IPR003445">
    <property type="entry name" value="Cat_transpt"/>
</dbReference>
<dbReference type="OrthoDB" id="9810952at2"/>
<keyword evidence="9 10" id="KW-0472">Membrane</keyword>
<evidence type="ECO:0000256" key="8">
    <source>
        <dbReference type="ARBA" id="ARBA00023065"/>
    </source>
</evidence>
<organism evidence="11 12">
    <name type="scientific">Thermanaeromonas toyohensis ToBE</name>
    <dbReference type="NCBI Taxonomy" id="698762"/>
    <lineage>
        <taxon>Bacteria</taxon>
        <taxon>Bacillati</taxon>
        <taxon>Bacillota</taxon>
        <taxon>Clostridia</taxon>
        <taxon>Neomoorellales</taxon>
        <taxon>Neomoorellaceae</taxon>
        <taxon>Thermanaeromonas</taxon>
    </lineage>
</organism>
<evidence type="ECO:0000256" key="6">
    <source>
        <dbReference type="ARBA" id="ARBA00022958"/>
    </source>
</evidence>
<gene>
    <name evidence="11" type="ORF">SAMN00808754_2654</name>
</gene>
<dbReference type="NCBIfam" id="TIGR00933">
    <property type="entry name" value="2a38"/>
    <property type="match status" value="1"/>
</dbReference>
<dbReference type="PANTHER" id="PTHR32024">
    <property type="entry name" value="TRK SYSTEM POTASSIUM UPTAKE PROTEIN TRKG-RELATED"/>
    <property type="match status" value="1"/>
</dbReference>
<keyword evidence="5 10" id="KW-0812">Transmembrane</keyword>
<dbReference type="GO" id="GO:0015379">
    <property type="term" value="F:potassium:chloride symporter activity"/>
    <property type="evidence" value="ECO:0007669"/>
    <property type="project" value="InterPro"/>
</dbReference>
<protein>
    <submittedName>
        <fullName evidence="11">Trk system potassium uptake protein TrkH</fullName>
    </submittedName>
</protein>
<evidence type="ECO:0000313" key="11">
    <source>
        <dbReference type="EMBL" id="SMB98963.1"/>
    </source>
</evidence>
<evidence type="ECO:0000256" key="7">
    <source>
        <dbReference type="ARBA" id="ARBA00022989"/>
    </source>
</evidence>
<feature type="transmembrane region" description="Helical" evidence="10">
    <location>
        <begin position="70"/>
        <end position="94"/>
    </location>
</feature>
<dbReference type="PANTHER" id="PTHR32024:SF1">
    <property type="entry name" value="KTR SYSTEM POTASSIUM UPTAKE PROTEIN B"/>
    <property type="match status" value="1"/>
</dbReference>
<feature type="transmembrane region" description="Helical" evidence="10">
    <location>
        <begin position="191"/>
        <end position="214"/>
    </location>
</feature>
<keyword evidence="2" id="KW-0813">Transport</keyword>
<dbReference type="EMBL" id="LT838272">
    <property type="protein sequence ID" value="SMB98963.1"/>
    <property type="molecule type" value="Genomic_DNA"/>
</dbReference>
<keyword evidence="6" id="KW-0630">Potassium</keyword>
<evidence type="ECO:0000256" key="4">
    <source>
        <dbReference type="ARBA" id="ARBA00022538"/>
    </source>
</evidence>
<name>A0A1W1W0C8_9FIRM</name>
<feature type="transmembrane region" description="Helical" evidence="10">
    <location>
        <begin position="405"/>
        <end position="426"/>
    </location>
</feature>
<keyword evidence="12" id="KW-1185">Reference proteome</keyword>
<sequence>MLRLNPTQVVVLGFAGLILTGALFLMLPISSASGIWTDFLTALFTATSAVCVTGLVVVDTGTYWSSFGQMIILLLIQIGGLGWMSVATFLALVVRKRISLRERLLLQEALNRETLGGVVDLARRVIFITAIIESLGILILAARFTLDFGWKKGLYYGLFHAISAFNNAGFDVLGKEFGEFTSLTHYVGDPVVSLTVATLLVLGGLGFPVLMDVVRTKKLSRLSLHSKLVLLTTASLIIVGTALILIVEWDNPRTLHPLTLPVKILAAYFQAVTPRTAGFNTIDIAGLEPATQYLQVILMFIGASPAGTGGGIKTVTFAVLVLAVVTIVRGRQEVDFGGRQISWFRVFKALSIAAISFALVNAVTFILLITEGKGFLPVLYEVTSAFGTVGLSTGITPELSPIGRWLIIFTMFAGRVGPLSLAMAIWHKQAKVNVHLPEEQVILG</sequence>
<evidence type="ECO:0000256" key="2">
    <source>
        <dbReference type="ARBA" id="ARBA00022448"/>
    </source>
</evidence>
<feature type="transmembrane region" description="Helical" evidence="10">
    <location>
        <begin position="226"/>
        <end position="247"/>
    </location>
</feature>
<evidence type="ECO:0000256" key="9">
    <source>
        <dbReference type="ARBA" id="ARBA00023136"/>
    </source>
</evidence>
<evidence type="ECO:0000256" key="10">
    <source>
        <dbReference type="SAM" id="Phobius"/>
    </source>
</evidence>
<feature type="transmembrane region" description="Helical" evidence="10">
    <location>
        <begin position="39"/>
        <end position="58"/>
    </location>
</feature>
<dbReference type="STRING" id="698762.SAMN00808754_2654"/>
<feature type="transmembrane region" description="Helical" evidence="10">
    <location>
        <begin position="310"/>
        <end position="328"/>
    </location>
</feature>
<evidence type="ECO:0000256" key="1">
    <source>
        <dbReference type="ARBA" id="ARBA00004651"/>
    </source>
</evidence>
<dbReference type="Proteomes" id="UP000192569">
    <property type="component" value="Chromosome I"/>
</dbReference>
<dbReference type="AlphaFoldDB" id="A0A1W1W0C8"/>
<keyword evidence="7 10" id="KW-1133">Transmembrane helix</keyword>
<comment type="subcellular location">
    <subcellularLocation>
        <location evidence="1">Cell membrane</location>
        <topology evidence="1">Multi-pass membrane protein</topology>
    </subcellularLocation>
</comment>